<dbReference type="Proteomes" id="UP000515291">
    <property type="component" value="Chromosome"/>
</dbReference>
<reference evidence="2" key="1">
    <citation type="journal article" date="2020" name="Mol. Plant Microbe">
        <title>Rhizobial microsymbionts of the narrowly endemic Oxytropis species growing in Kamchatka are characterized by significant genetic diversity and possess a set of genes that are associated with T3SS and T6SS secretion systems and can affect the development of symbiosis.</title>
        <authorList>
            <person name="Safronova V."/>
            <person name="Guro P."/>
            <person name="Sazanova A."/>
            <person name="Kuznetsova I."/>
            <person name="Belimov A."/>
            <person name="Yakubov V."/>
            <person name="Chirak E."/>
            <person name="Afonin A."/>
            <person name="Gogolev Y."/>
            <person name="Andronov E."/>
            <person name="Tikhonovich I."/>
        </authorList>
    </citation>
    <scope>NUCLEOTIDE SEQUENCE [LARGE SCALE GENOMIC DNA]</scope>
    <source>
        <strain evidence="2">581</strain>
    </source>
</reference>
<accession>A0A7G6U914</accession>
<evidence type="ECO:0000313" key="1">
    <source>
        <dbReference type="EMBL" id="QND75496.1"/>
    </source>
</evidence>
<dbReference type="Gene3D" id="3.40.50.1360">
    <property type="match status" value="1"/>
</dbReference>
<organism evidence="1 2">
    <name type="scientific">Tardiphaga robiniae</name>
    <dbReference type="NCBI Taxonomy" id="943830"/>
    <lineage>
        <taxon>Bacteria</taxon>
        <taxon>Pseudomonadati</taxon>
        <taxon>Pseudomonadota</taxon>
        <taxon>Alphaproteobacteria</taxon>
        <taxon>Hyphomicrobiales</taxon>
        <taxon>Nitrobacteraceae</taxon>
        <taxon>Tardiphaga</taxon>
    </lineage>
</organism>
<dbReference type="SUPFAM" id="SSF100950">
    <property type="entry name" value="NagB/RpiA/CoA transferase-like"/>
    <property type="match status" value="1"/>
</dbReference>
<protein>
    <submittedName>
        <fullName evidence="1">Uncharacterized protein</fullName>
    </submittedName>
</protein>
<dbReference type="InterPro" id="IPR037171">
    <property type="entry name" value="NagB/RpiA_transferase-like"/>
</dbReference>
<dbReference type="KEGG" id="trb:HB776_17440"/>
<evidence type="ECO:0000313" key="2">
    <source>
        <dbReference type="Proteomes" id="UP000515291"/>
    </source>
</evidence>
<gene>
    <name evidence="1" type="ORF">HB776_17440</name>
</gene>
<name>A0A7G6U914_9BRAD</name>
<sequence>MAARTINPPIEELRKVPQLVFAAGGAQKVPIIRGALTAGSARS</sequence>
<dbReference type="AlphaFoldDB" id="A0A7G6U914"/>
<proteinExistence type="predicted"/>
<dbReference type="EMBL" id="CP050292">
    <property type="protein sequence ID" value="QND75496.1"/>
    <property type="molecule type" value="Genomic_DNA"/>
</dbReference>